<keyword evidence="1" id="KW-1133">Transmembrane helix</keyword>
<dbReference type="Proteomes" id="UP000714275">
    <property type="component" value="Unassembled WGS sequence"/>
</dbReference>
<keyword evidence="3" id="KW-1185">Reference proteome</keyword>
<feature type="transmembrane region" description="Helical" evidence="1">
    <location>
        <begin position="150"/>
        <end position="174"/>
    </location>
</feature>
<feature type="transmembrane region" description="Helical" evidence="1">
    <location>
        <begin position="121"/>
        <end position="144"/>
    </location>
</feature>
<proteinExistence type="predicted"/>
<evidence type="ECO:0000313" key="2">
    <source>
        <dbReference type="EMBL" id="KAG1772503.1"/>
    </source>
</evidence>
<dbReference type="AlphaFoldDB" id="A0A9P6ZMK5"/>
<evidence type="ECO:0000256" key="1">
    <source>
        <dbReference type="SAM" id="Phobius"/>
    </source>
</evidence>
<dbReference type="OrthoDB" id="2685662at2759"/>
<gene>
    <name evidence="2" type="ORF">EV702DRAFT_625032</name>
</gene>
<reference evidence="2" key="1">
    <citation type="journal article" date="2020" name="New Phytol.">
        <title>Comparative genomics reveals dynamic genome evolution in host specialist ectomycorrhizal fungi.</title>
        <authorList>
            <person name="Lofgren L.A."/>
            <person name="Nguyen N.H."/>
            <person name="Vilgalys R."/>
            <person name="Ruytinx J."/>
            <person name="Liao H.L."/>
            <person name="Branco S."/>
            <person name="Kuo A."/>
            <person name="LaButti K."/>
            <person name="Lipzen A."/>
            <person name="Andreopoulos W."/>
            <person name="Pangilinan J."/>
            <person name="Riley R."/>
            <person name="Hundley H."/>
            <person name="Na H."/>
            <person name="Barry K."/>
            <person name="Grigoriev I.V."/>
            <person name="Stajich J.E."/>
            <person name="Kennedy P.G."/>
        </authorList>
    </citation>
    <scope>NUCLEOTIDE SEQUENCE</scope>
    <source>
        <strain evidence="2">DOB743</strain>
    </source>
</reference>
<dbReference type="EMBL" id="JABBWD010000053">
    <property type="protein sequence ID" value="KAG1772503.1"/>
    <property type="molecule type" value="Genomic_DNA"/>
</dbReference>
<comment type="caution">
    <text evidence="2">The sequence shown here is derived from an EMBL/GenBank/DDBJ whole genome shotgun (WGS) entry which is preliminary data.</text>
</comment>
<evidence type="ECO:0000313" key="3">
    <source>
        <dbReference type="Proteomes" id="UP000714275"/>
    </source>
</evidence>
<protein>
    <submittedName>
        <fullName evidence="2">Uncharacterized protein</fullName>
    </submittedName>
</protein>
<sequence>MLGIIMMIRIHAMYQRSKKILIFLVVVLLASTIASGVLRVMSNIGVSVEEFIIYGYHMCLAEIDTDQLDLIYESLISTAIWEILAFILAVWIVIKHFHELRQCPTGSIIGDCFTVLTKSHAFYFAAFAVVACFSLGSLSTYVRYSSTVGSVLYSAILRIAKVLQMFVLGPRLILSVREYHAKLVARSDEGTARRSK</sequence>
<name>A0A9P6ZMK5_9AGAM</name>
<accession>A0A9P6ZMK5</accession>
<keyword evidence="1" id="KW-0472">Membrane</keyword>
<feature type="transmembrane region" description="Helical" evidence="1">
    <location>
        <begin position="75"/>
        <end position="94"/>
    </location>
</feature>
<organism evidence="2 3">
    <name type="scientific">Suillus placidus</name>
    <dbReference type="NCBI Taxonomy" id="48579"/>
    <lineage>
        <taxon>Eukaryota</taxon>
        <taxon>Fungi</taxon>
        <taxon>Dikarya</taxon>
        <taxon>Basidiomycota</taxon>
        <taxon>Agaricomycotina</taxon>
        <taxon>Agaricomycetes</taxon>
        <taxon>Agaricomycetidae</taxon>
        <taxon>Boletales</taxon>
        <taxon>Suillineae</taxon>
        <taxon>Suillaceae</taxon>
        <taxon>Suillus</taxon>
    </lineage>
</organism>
<keyword evidence="1" id="KW-0812">Transmembrane</keyword>